<dbReference type="Proteomes" id="UP001611580">
    <property type="component" value="Unassembled WGS sequence"/>
</dbReference>
<accession>A0ABW7XJ14</accession>
<evidence type="ECO:0000256" key="5">
    <source>
        <dbReference type="ARBA" id="ARBA00022692"/>
    </source>
</evidence>
<feature type="transmembrane region" description="Helical" evidence="11">
    <location>
        <begin position="325"/>
        <end position="349"/>
    </location>
</feature>
<feature type="signal peptide" evidence="12">
    <location>
        <begin position="1"/>
        <end position="35"/>
    </location>
</feature>
<dbReference type="Gene3D" id="2.60.40.1120">
    <property type="entry name" value="Carboxypeptidase-like, regulatory domain"/>
    <property type="match status" value="1"/>
</dbReference>
<feature type="transmembrane region" description="Helical" evidence="11">
    <location>
        <begin position="381"/>
        <end position="404"/>
    </location>
</feature>
<dbReference type="InterPro" id="IPR001851">
    <property type="entry name" value="ABC_transp_permease"/>
</dbReference>
<evidence type="ECO:0000256" key="9">
    <source>
        <dbReference type="ARBA" id="ARBA00037998"/>
    </source>
</evidence>
<evidence type="ECO:0000256" key="11">
    <source>
        <dbReference type="SAM" id="Phobius"/>
    </source>
</evidence>
<feature type="transmembrane region" description="Helical" evidence="11">
    <location>
        <begin position="200"/>
        <end position="220"/>
    </location>
</feature>
<keyword evidence="5 11" id="KW-0812">Transmembrane</keyword>
<protein>
    <submittedName>
        <fullName evidence="13">Branched-chain amino acid ABC transporter permease</fullName>
    </submittedName>
</protein>
<feature type="transmembrane region" description="Helical" evidence="11">
    <location>
        <begin position="410"/>
        <end position="442"/>
    </location>
</feature>
<keyword evidence="14" id="KW-1185">Reference proteome</keyword>
<keyword evidence="2" id="KW-0813">Transport</keyword>
<evidence type="ECO:0000313" key="14">
    <source>
        <dbReference type="Proteomes" id="UP001611580"/>
    </source>
</evidence>
<keyword evidence="4" id="KW-0997">Cell inner membrane</keyword>
<evidence type="ECO:0000256" key="7">
    <source>
        <dbReference type="ARBA" id="ARBA00022989"/>
    </source>
</evidence>
<comment type="subcellular location">
    <subcellularLocation>
        <location evidence="1">Cell membrane</location>
        <topology evidence="1">Multi-pass membrane protein</topology>
    </subcellularLocation>
</comment>
<gene>
    <name evidence="13" type="ORF">ACH47X_10485</name>
</gene>
<evidence type="ECO:0000256" key="2">
    <source>
        <dbReference type="ARBA" id="ARBA00022448"/>
    </source>
</evidence>
<evidence type="ECO:0000256" key="10">
    <source>
        <dbReference type="SAM" id="MobiDB-lite"/>
    </source>
</evidence>
<keyword evidence="7 11" id="KW-1133">Transmembrane helix</keyword>
<dbReference type="InterPro" id="IPR052157">
    <property type="entry name" value="BCAA_transport_permease"/>
</dbReference>
<keyword evidence="6" id="KW-0029">Amino-acid transport</keyword>
<evidence type="ECO:0000256" key="6">
    <source>
        <dbReference type="ARBA" id="ARBA00022970"/>
    </source>
</evidence>
<dbReference type="InterPro" id="IPR006311">
    <property type="entry name" value="TAT_signal"/>
</dbReference>
<evidence type="ECO:0000256" key="8">
    <source>
        <dbReference type="ARBA" id="ARBA00023136"/>
    </source>
</evidence>
<evidence type="ECO:0000256" key="12">
    <source>
        <dbReference type="SAM" id="SignalP"/>
    </source>
</evidence>
<proteinExistence type="inferred from homology"/>
<sequence>MTADRPNLATGARRLLATLAAAAIPAVIAAAPAVAAAAPANCTPDDSTACVVAIVLDEDSNPVPDVGVTISGAGFEQDVTTTQEGPASVEVPEVGIYTLTLDEETVPDGLFPNATEQQVTAQTGSSARAAFRLSATPPESAEPTDGATTAPGAGETGGTEPTDAASGPAAGDEGLGGAGTAATGGGGPSLQQIWQQFGSGIRFGLLLALASVGISLIYGTTGLSSFSHGEQVTLGAMFGFIGINWLHLPVWLTVILVIVACAATGWAQDAAIWAPLRRRGTPVTQMMIVTIGLSLALQYAIQMVIGGRSHRVLPQNPKPLEIAGITLSTASWLSMLVAVVVIFFIAWFLTRTRIGRATRAVSDNTALAAATGINPDRIIRIVWIMSTGFAGLAGMLLAISFGSFNWSLGMLLLLLMFAAVTLGGLGTAYGALLGSLVIGLVVEMSTLIPGMPSDLRYASALVILILVLLFRPQGLLGRAERIG</sequence>
<dbReference type="PANTHER" id="PTHR11795">
    <property type="entry name" value="BRANCHED-CHAIN AMINO ACID TRANSPORT SYSTEM PERMEASE PROTEIN LIVH"/>
    <property type="match status" value="1"/>
</dbReference>
<feature type="compositionally biased region" description="Low complexity" evidence="10">
    <location>
        <begin position="141"/>
        <end position="172"/>
    </location>
</feature>
<feature type="region of interest" description="Disordered" evidence="10">
    <location>
        <begin position="133"/>
        <end position="183"/>
    </location>
</feature>
<feature type="compositionally biased region" description="Gly residues" evidence="10">
    <location>
        <begin position="173"/>
        <end position="183"/>
    </location>
</feature>
<dbReference type="CDD" id="cd06582">
    <property type="entry name" value="TM_PBP1_LivH_like"/>
    <property type="match status" value="1"/>
</dbReference>
<reference evidence="13 14" key="1">
    <citation type="submission" date="2024-10" db="EMBL/GenBank/DDBJ databases">
        <title>The Natural Products Discovery Center: Release of the First 8490 Sequenced Strains for Exploring Actinobacteria Biosynthetic Diversity.</title>
        <authorList>
            <person name="Kalkreuter E."/>
            <person name="Kautsar S.A."/>
            <person name="Yang D."/>
            <person name="Bader C.D."/>
            <person name="Teijaro C.N."/>
            <person name="Fluegel L."/>
            <person name="Davis C.M."/>
            <person name="Simpson J.R."/>
            <person name="Lauterbach L."/>
            <person name="Steele A.D."/>
            <person name="Gui C."/>
            <person name="Meng S."/>
            <person name="Li G."/>
            <person name="Viehrig K."/>
            <person name="Ye F."/>
            <person name="Su P."/>
            <person name="Kiefer A.F."/>
            <person name="Nichols A."/>
            <person name="Cepeda A.J."/>
            <person name="Yan W."/>
            <person name="Fan B."/>
            <person name="Jiang Y."/>
            <person name="Adhikari A."/>
            <person name="Zheng C.-J."/>
            <person name="Schuster L."/>
            <person name="Cowan T.M."/>
            <person name="Smanski M.J."/>
            <person name="Chevrette M.G."/>
            <person name="De Carvalho L.P.S."/>
            <person name="Shen B."/>
        </authorList>
    </citation>
    <scope>NUCLEOTIDE SEQUENCE [LARGE SCALE GENOMIC DNA]</scope>
    <source>
        <strain evidence="13 14">NPDC019481</strain>
    </source>
</reference>
<evidence type="ECO:0000256" key="1">
    <source>
        <dbReference type="ARBA" id="ARBA00004651"/>
    </source>
</evidence>
<evidence type="ECO:0000256" key="4">
    <source>
        <dbReference type="ARBA" id="ARBA00022519"/>
    </source>
</evidence>
<dbReference type="PANTHER" id="PTHR11795:SF371">
    <property type="entry name" value="HIGH-AFFINITY BRANCHED-CHAIN AMINO ACID TRANSPORT SYSTEM PERMEASE PROTEIN LIVH"/>
    <property type="match status" value="1"/>
</dbReference>
<keyword evidence="3" id="KW-1003">Cell membrane</keyword>
<feature type="transmembrane region" description="Helical" evidence="11">
    <location>
        <begin position="454"/>
        <end position="471"/>
    </location>
</feature>
<dbReference type="RefSeq" id="WP_397403923.1">
    <property type="nucleotide sequence ID" value="NZ_JBIRYI010000005.1"/>
</dbReference>
<organism evidence="13 14">
    <name type="scientific">Promicromonospora kroppenstedtii</name>
    <dbReference type="NCBI Taxonomy" id="440482"/>
    <lineage>
        <taxon>Bacteria</taxon>
        <taxon>Bacillati</taxon>
        <taxon>Actinomycetota</taxon>
        <taxon>Actinomycetes</taxon>
        <taxon>Micrococcales</taxon>
        <taxon>Promicromonosporaceae</taxon>
        <taxon>Promicromonospora</taxon>
    </lineage>
</organism>
<feature type="transmembrane region" description="Helical" evidence="11">
    <location>
        <begin position="254"/>
        <end position="274"/>
    </location>
</feature>
<evidence type="ECO:0000313" key="13">
    <source>
        <dbReference type="EMBL" id="MFI2487326.1"/>
    </source>
</evidence>
<dbReference type="EMBL" id="JBIRYI010000005">
    <property type="protein sequence ID" value="MFI2487326.1"/>
    <property type="molecule type" value="Genomic_DNA"/>
</dbReference>
<comment type="similarity">
    <text evidence="9">Belongs to the binding-protein-dependent transport system permease family. LivHM subfamily.</text>
</comment>
<feature type="chain" id="PRO_5045577551" evidence="12">
    <location>
        <begin position="36"/>
        <end position="483"/>
    </location>
</feature>
<comment type="caution">
    <text evidence="13">The sequence shown here is derived from an EMBL/GenBank/DDBJ whole genome shotgun (WGS) entry which is preliminary data.</text>
</comment>
<keyword evidence="8 11" id="KW-0472">Membrane</keyword>
<feature type="transmembrane region" description="Helical" evidence="11">
    <location>
        <begin position="286"/>
        <end position="305"/>
    </location>
</feature>
<keyword evidence="12" id="KW-0732">Signal</keyword>
<evidence type="ECO:0000256" key="3">
    <source>
        <dbReference type="ARBA" id="ARBA00022475"/>
    </source>
</evidence>
<name>A0ABW7XJ14_9MICO</name>
<dbReference type="PROSITE" id="PS51318">
    <property type="entry name" value="TAT"/>
    <property type="match status" value="1"/>
</dbReference>
<dbReference type="Pfam" id="PF02653">
    <property type="entry name" value="BPD_transp_2"/>
    <property type="match status" value="1"/>
</dbReference>